<organism evidence="6 7">
    <name type="scientific">Acer negundo</name>
    <name type="common">Box elder</name>
    <dbReference type="NCBI Taxonomy" id="4023"/>
    <lineage>
        <taxon>Eukaryota</taxon>
        <taxon>Viridiplantae</taxon>
        <taxon>Streptophyta</taxon>
        <taxon>Embryophyta</taxon>
        <taxon>Tracheophyta</taxon>
        <taxon>Spermatophyta</taxon>
        <taxon>Magnoliopsida</taxon>
        <taxon>eudicotyledons</taxon>
        <taxon>Gunneridae</taxon>
        <taxon>Pentapetalae</taxon>
        <taxon>rosids</taxon>
        <taxon>malvids</taxon>
        <taxon>Sapindales</taxon>
        <taxon>Sapindaceae</taxon>
        <taxon>Hippocastanoideae</taxon>
        <taxon>Acereae</taxon>
        <taxon>Acer</taxon>
    </lineage>
</organism>
<name>A0AAD5IA82_ACENE</name>
<gene>
    <name evidence="6" type="ORF">LWI28_010186</name>
</gene>
<evidence type="ECO:0000256" key="1">
    <source>
        <dbReference type="ARBA" id="ARBA00022723"/>
    </source>
</evidence>
<evidence type="ECO:0000256" key="4">
    <source>
        <dbReference type="SAM" id="Phobius"/>
    </source>
</evidence>
<evidence type="ECO:0000313" key="7">
    <source>
        <dbReference type="Proteomes" id="UP001064489"/>
    </source>
</evidence>
<reference evidence="6" key="2">
    <citation type="submission" date="2023-02" db="EMBL/GenBank/DDBJ databases">
        <authorList>
            <person name="Swenson N.G."/>
            <person name="Wegrzyn J.L."/>
            <person name="Mcevoy S.L."/>
        </authorList>
    </citation>
    <scope>NUCLEOTIDE SEQUENCE</scope>
    <source>
        <strain evidence="6">91603</strain>
        <tissue evidence="6">Leaf</tissue>
    </source>
</reference>
<feature type="transmembrane region" description="Helical" evidence="4">
    <location>
        <begin position="368"/>
        <end position="386"/>
    </location>
</feature>
<dbReference type="Gene3D" id="3.30.60.20">
    <property type="match status" value="1"/>
</dbReference>
<dbReference type="GO" id="GO:0046872">
    <property type="term" value="F:metal ion binding"/>
    <property type="evidence" value="ECO:0007669"/>
    <property type="project" value="UniProtKB-KW"/>
</dbReference>
<dbReference type="PANTHER" id="PTHR46477:SF5">
    <property type="entry name" value="PHORBOL-ESTER_DAG-TYPE DOMAIN-CONTAINING PROTEIN"/>
    <property type="match status" value="1"/>
</dbReference>
<dbReference type="InterPro" id="IPR046349">
    <property type="entry name" value="C1-like_sf"/>
</dbReference>
<evidence type="ECO:0000313" key="6">
    <source>
        <dbReference type="EMBL" id="KAI9156657.1"/>
    </source>
</evidence>
<comment type="caution">
    <text evidence="6">The sequence shown here is derived from an EMBL/GenBank/DDBJ whole genome shotgun (WGS) entry which is preliminary data.</text>
</comment>
<keyword evidence="7" id="KW-1185">Reference proteome</keyword>
<dbReference type="InterPro" id="IPR002219">
    <property type="entry name" value="PKC_DAG/PE"/>
</dbReference>
<protein>
    <recommendedName>
        <fullName evidence="5">Phorbol-ester/DAG-type domain-containing protein</fullName>
    </recommendedName>
</protein>
<feature type="transmembrane region" description="Helical" evidence="4">
    <location>
        <begin position="309"/>
        <end position="332"/>
    </location>
</feature>
<feature type="domain" description="Phorbol-ester/DAG-type" evidence="5">
    <location>
        <begin position="87"/>
        <end position="135"/>
    </location>
</feature>
<dbReference type="Pfam" id="PF03107">
    <property type="entry name" value="C1_2"/>
    <property type="match status" value="1"/>
</dbReference>
<evidence type="ECO:0000256" key="3">
    <source>
        <dbReference type="ARBA" id="ARBA00022833"/>
    </source>
</evidence>
<dbReference type="EMBL" id="JAJSOW010000107">
    <property type="protein sequence ID" value="KAI9156657.1"/>
    <property type="molecule type" value="Genomic_DNA"/>
</dbReference>
<proteinExistence type="predicted"/>
<sequence>MKPCQYPSAAITLNSKLPKWCLILDLRLSNFPCPEAQQLIFICWLQQALHHRQMPPILGNLKLMEENIKKLLTCLLMEEIFLPEFHPHNLERKISNNRYECDGCREPGFGLRSFRCKQCNFDLHDECAHVIQTTTHDLYKNNIFNFFRKPPDHSIVCAMCGLSVYGFVYYCENLKKYLHPCCHSLPSKFKFYHLEFTLRDKILSSTCLWCSNDSYFPIEGLSYMSKCNKYNFHVSCAKEMIIKKYYVGVHLGNSFEKSLQGCLEIHLGGILKRQRRRKIVMSFVITNLVLELSSAVLDQVSSSSSVNKIQFALFGMSISFVAMLTCILELIFEFRKENLIWRRSNALPFPWYYYRDQGRKPFGTFKDIVGLVCALCPCILTTLALFSDFPDYHFDN</sequence>
<dbReference type="SUPFAM" id="SSF57889">
    <property type="entry name" value="Cysteine-rich domain"/>
    <property type="match status" value="1"/>
</dbReference>
<keyword evidence="4" id="KW-1133">Transmembrane helix</keyword>
<evidence type="ECO:0000259" key="5">
    <source>
        <dbReference type="PROSITE" id="PS50081"/>
    </source>
</evidence>
<dbReference type="PANTHER" id="PTHR46477">
    <property type="entry name" value="CYSTEINE/HISTIDINE-RICH C1 DOMAIN FAMILY PROTEIN"/>
    <property type="match status" value="1"/>
</dbReference>
<dbReference type="PROSITE" id="PS50081">
    <property type="entry name" value="ZF_DAG_PE_2"/>
    <property type="match status" value="1"/>
</dbReference>
<keyword evidence="4" id="KW-0812">Transmembrane</keyword>
<keyword evidence="4" id="KW-0472">Membrane</keyword>
<dbReference type="Proteomes" id="UP001064489">
    <property type="component" value="Chromosome 12"/>
</dbReference>
<reference evidence="6" key="1">
    <citation type="journal article" date="2022" name="Plant J.">
        <title>Strategies of tolerance reflected in two North American maple genomes.</title>
        <authorList>
            <person name="McEvoy S.L."/>
            <person name="Sezen U.U."/>
            <person name="Trouern-Trend A."/>
            <person name="McMahon S.M."/>
            <person name="Schaberg P.G."/>
            <person name="Yang J."/>
            <person name="Wegrzyn J.L."/>
            <person name="Swenson N.G."/>
        </authorList>
    </citation>
    <scope>NUCLEOTIDE SEQUENCE</scope>
    <source>
        <strain evidence="6">91603</strain>
    </source>
</reference>
<dbReference type="InterPro" id="IPR004146">
    <property type="entry name" value="DC1"/>
</dbReference>
<keyword evidence="3" id="KW-0862">Zinc</keyword>
<keyword evidence="2" id="KW-0677">Repeat</keyword>
<feature type="transmembrane region" description="Helical" evidence="4">
    <location>
        <begin position="279"/>
        <end position="297"/>
    </location>
</feature>
<dbReference type="AlphaFoldDB" id="A0AAD5IA82"/>
<keyword evidence="1" id="KW-0479">Metal-binding</keyword>
<accession>A0AAD5IA82</accession>
<evidence type="ECO:0000256" key="2">
    <source>
        <dbReference type="ARBA" id="ARBA00022737"/>
    </source>
</evidence>